<dbReference type="GO" id="GO:0003700">
    <property type="term" value="F:DNA-binding transcription factor activity"/>
    <property type="evidence" value="ECO:0007669"/>
    <property type="project" value="InterPro"/>
</dbReference>
<name>A0A0S7E418_9FLAO</name>
<dbReference type="PROSITE" id="PS01124">
    <property type="entry name" value="HTH_ARAC_FAMILY_2"/>
    <property type="match status" value="1"/>
</dbReference>
<gene>
    <name evidence="4" type="ORF">AS202_08435</name>
</gene>
<keyword evidence="1" id="KW-0805">Transcription regulation</keyword>
<dbReference type="Proteomes" id="UP000069030">
    <property type="component" value="Chromosome"/>
</dbReference>
<dbReference type="KEGG" id="mod:AS202_08435"/>
<evidence type="ECO:0000256" key="3">
    <source>
        <dbReference type="ARBA" id="ARBA00023163"/>
    </source>
</evidence>
<evidence type="ECO:0000313" key="5">
    <source>
        <dbReference type="Proteomes" id="UP000069030"/>
    </source>
</evidence>
<organism evidence="4 5">
    <name type="scientific">Myroides odoratimimus</name>
    <dbReference type="NCBI Taxonomy" id="76832"/>
    <lineage>
        <taxon>Bacteria</taxon>
        <taxon>Pseudomonadati</taxon>
        <taxon>Bacteroidota</taxon>
        <taxon>Flavobacteriia</taxon>
        <taxon>Flavobacteriales</taxon>
        <taxon>Flavobacteriaceae</taxon>
        <taxon>Myroides</taxon>
    </lineage>
</organism>
<evidence type="ECO:0000313" key="4">
    <source>
        <dbReference type="EMBL" id="ALU26176.1"/>
    </source>
</evidence>
<dbReference type="AlphaFoldDB" id="A0A0S7E418"/>
<dbReference type="Gene3D" id="1.10.10.60">
    <property type="entry name" value="Homeodomain-like"/>
    <property type="match status" value="2"/>
</dbReference>
<dbReference type="InterPro" id="IPR003313">
    <property type="entry name" value="AraC-bd"/>
</dbReference>
<dbReference type="eggNOG" id="COG4977">
    <property type="taxonomic scope" value="Bacteria"/>
</dbReference>
<dbReference type="GeneID" id="66974830"/>
<dbReference type="InterPro" id="IPR011051">
    <property type="entry name" value="RmlC_Cupin_sf"/>
</dbReference>
<dbReference type="InterPro" id="IPR014710">
    <property type="entry name" value="RmlC-like_jellyroll"/>
</dbReference>
<dbReference type="InterPro" id="IPR009057">
    <property type="entry name" value="Homeodomain-like_sf"/>
</dbReference>
<dbReference type="GO" id="GO:0043565">
    <property type="term" value="F:sequence-specific DNA binding"/>
    <property type="evidence" value="ECO:0007669"/>
    <property type="project" value="InterPro"/>
</dbReference>
<dbReference type="PANTHER" id="PTHR11019">
    <property type="entry name" value="HTH-TYPE TRANSCRIPTIONAL REGULATOR NIMR"/>
    <property type="match status" value="1"/>
</dbReference>
<dbReference type="Pfam" id="PF12833">
    <property type="entry name" value="HTH_18"/>
    <property type="match status" value="1"/>
</dbReference>
<keyword evidence="3" id="KW-0804">Transcription</keyword>
<evidence type="ECO:0000256" key="1">
    <source>
        <dbReference type="ARBA" id="ARBA00023015"/>
    </source>
</evidence>
<dbReference type="Pfam" id="PF02311">
    <property type="entry name" value="AraC_binding"/>
    <property type="match status" value="1"/>
</dbReference>
<protein>
    <submittedName>
        <fullName evidence="4">AraC family transcriptional regulator</fullName>
    </submittedName>
</protein>
<keyword evidence="2" id="KW-0238">DNA-binding</keyword>
<dbReference type="SUPFAM" id="SSF46689">
    <property type="entry name" value="Homeodomain-like"/>
    <property type="match status" value="1"/>
</dbReference>
<evidence type="ECO:0000256" key="2">
    <source>
        <dbReference type="ARBA" id="ARBA00023125"/>
    </source>
</evidence>
<dbReference type="EMBL" id="CP013690">
    <property type="protein sequence ID" value="ALU26176.1"/>
    <property type="molecule type" value="Genomic_DNA"/>
</dbReference>
<dbReference type="Gene3D" id="2.60.120.10">
    <property type="entry name" value="Jelly Rolls"/>
    <property type="match status" value="1"/>
</dbReference>
<dbReference type="InterPro" id="IPR018060">
    <property type="entry name" value="HTH_AraC"/>
</dbReference>
<reference evidence="4 5" key="1">
    <citation type="journal article" date="2016" name="J. Zhejiang Univ. Sci. B">
        <title>Antibiotic resistance mechanisms of Myroides sp.</title>
        <authorList>
            <person name="Hu S."/>
            <person name="Yuan S."/>
            <person name="Qu H."/>
            <person name="Jiang T."/>
            <person name="Zhou Y."/>
            <person name="Wang M."/>
            <person name="Ming D."/>
        </authorList>
    </citation>
    <scope>NUCLEOTIDE SEQUENCE [LARGE SCALE GENOMIC DNA]</scope>
    <source>
        <strain evidence="4 5">PR63039</strain>
    </source>
</reference>
<accession>A0A0S7E418</accession>
<dbReference type="SMART" id="SM00342">
    <property type="entry name" value="HTH_ARAC"/>
    <property type="match status" value="1"/>
</dbReference>
<dbReference type="RefSeq" id="WP_006257307.1">
    <property type="nucleotide sequence ID" value="NZ_BCMQ01000001.1"/>
</dbReference>
<dbReference type="SUPFAM" id="SSF51182">
    <property type="entry name" value="RmlC-like cupins"/>
    <property type="match status" value="1"/>
</dbReference>
<dbReference type="PANTHER" id="PTHR11019:SF190">
    <property type="entry name" value="ARAC-FAMILY REGULATORY PROTEIN"/>
    <property type="match status" value="1"/>
</dbReference>
<proteinExistence type="predicted"/>
<sequence>MKIIDSLEFIDSIEEGVFINHEKSTKRYPLHQHQKGQLTYVEGGITYVTVDNVTYVVPAKYFFWIPEGVPHILRLSNSATVLHSLYFYISDDDKDPFYTTLGIYAASDLLIEMIAYTVCWHDKMVNQDTPNFVFLQALKNILPTFINKNIQLQLPFSDNPRITKITDYLDSSFGLPLTLTDISNKFNMSERSVSRLFQAELQISFLQYLKALRIVKAIELLMKTEHSVSEIANTVGYVTLGAFSNAFCEFTGTRPLEMRKNK</sequence>